<dbReference type="EMBL" id="BAABME010000213">
    <property type="protein sequence ID" value="GAA0140746.1"/>
    <property type="molecule type" value="Genomic_DNA"/>
</dbReference>
<feature type="region of interest" description="Disordered" evidence="2">
    <location>
        <begin position="1"/>
        <end position="173"/>
    </location>
</feature>
<feature type="compositionally biased region" description="Basic and acidic residues" evidence="2">
    <location>
        <begin position="343"/>
        <end position="356"/>
    </location>
</feature>
<organism evidence="3 4">
    <name type="scientific">Lithospermum erythrorhizon</name>
    <name type="common">Purple gromwell</name>
    <name type="synonym">Lithospermum officinale var. erythrorhizon</name>
    <dbReference type="NCBI Taxonomy" id="34254"/>
    <lineage>
        <taxon>Eukaryota</taxon>
        <taxon>Viridiplantae</taxon>
        <taxon>Streptophyta</taxon>
        <taxon>Embryophyta</taxon>
        <taxon>Tracheophyta</taxon>
        <taxon>Spermatophyta</taxon>
        <taxon>Magnoliopsida</taxon>
        <taxon>eudicotyledons</taxon>
        <taxon>Gunneridae</taxon>
        <taxon>Pentapetalae</taxon>
        <taxon>asterids</taxon>
        <taxon>lamiids</taxon>
        <taxon>Boraginales</taxon>
        <taxon>Boraginaceae</taxon>
        <taxon>Boraginoideae</taxon>
        <taxon>Lithospermeae</taxon>
        <taxon>Lithospermum</taxon>
    </lineage>
</organism>
<dbReference type="GO" id="GO:0000460">
    <property type="term" value="P:maturation of 5.8S rRNA"/>
    <property type="evidence" value="ECO:0007669"/>
    <property type="project" value="TreeGrafter"/>
</dbReference>
<evidence type="ECO:0000256" key="1">
    <source>
        <dbReference type="ARBA" id="ARBA00007462"/>
    </source>
</evidence>
<comment type="similarity">
    <text evidence="1">Belongs to the RRP15 family.</text>
</comment>
<dbReference type="AlphaFoldDB" id="A0AAV3NNR7"/>
<protein>
    <recommendedName>
        <fullName evidence="5">RRP15-like protein</fullName>
    </recommendedName>
</protein>
<sequence>MGDETMQIGREVQKRRRFGDSKHSKGKKRTMKPSNHGEFDKRKKMDPRMKKMLKRKARDYNSDTDDSENDNVEKLFEKSAGRKYEVPEEQEFEKSGSRKYEVPEEQEFEKSGGRMYEDHEELEFEKSGGRKYGKNDDVFDEEEEEEEGEDGEEGEDNDGGDVSDDENGKLQPGIMRFTDGCKVFQGAFRKIIKRTASDHSDDVLGPVLSGNKRLVAEKLAENDAELKEKKEAKKEKLLVSEKGHVKPDTYLDTHEKLLISIATKGVIKLFNAVNKAQQSQKGLNPLRAKDQKAIKNRRKDAFFSELGKKSSLPVARTSKVGVSTAGPAWAPLRDDFMLNKSKLKDWDKNQDTKDDDSPGSSSGEE</sequence>
<dbReference type="GO" id="GO:0030687">
    <property type="term" value="C:preribosome, large subunit precursor"/>
    <property type="evidence" value="ECO:0007669"/>
    <property type="project" value="TreeGrafter"/>
</dbReference>
<evidence type="ECO:0000256" key="2">
    <source>
        <dbReference type="SAM" id="MobiDB-lite"/>
    </source>
</evidence>
<reference evidence="3 4" key="1">
    <citation type="submission" date="2024-01" db="EMBL/GenBank/DDBJ databases">
        <title>The complete chloroplast genome sequence of Lithospermum erythrorhizon: insights into the phylogenetic relationship among Boraginaceae species and the maternal lineages of purple gromwells.</title>
        <authorList>
            <person name="Okada T."/>
            <person name="Watanabe K."/>
        </authorList>
    </citation>
    <scope>NUCLEOTIDE SEQUENCE [LARGE SCALE GENOMIC DNA]</scope>
</reference>
<dbReference type="GO" id="GO:0000470">
    <property type="term" value="P:maturation of LSU-rRNA"/>
    <property type="evidence" value="ECO:0007669"/>
    <property type="project" value="TreeGrafter"/>
</dbReference>
<feature type="compositionally biased region" description="Basic and acidic residues" evidence="2">
    <location>
        <begin position="71"/>
        <end position="117"/>
    </location>
</feature>
<keyword evidence="4" id="KW-1185">Reference proteome</keyword>
<dbReference type="InterPro" id="IPR012459">
    <property type="entry name" value="Rrp15"/>
</dbReference>
<dbReference type="Proteomes" id="UP001454036">
    <property type="component" value="Unassembled WGS sequence"/>
</dbReference>
<dbReference type="PANTHER" id="PTHR13245">
    <property type="entry name" value="RRP15-LIKE PROTEIN"/>
    <property type="match status" value="1"/>
</dbReference>
<feature type="compositionally biased region" description="Basic and acidic residues" evidence="2">
    <location>
        <begin position="124"/>
        <end position="137"/>
    </location>
</feature>
<evidence type="ECO:0000313" key="4">
    <source>
        <dbReference type="Proteomes" id="UP001454036"/>
    </source>
</evidence>
<dbReference type="Pfam" id="PF07890">
    <property type="entry name" value="Rrp15p"/>
    <property type="match status" value="1"/>
</dbReference>
<feature type="region of interest" description="Disordered" evidence="2">
    <location>
        <begin position="343"/>
        <end position="365"/>
    </location>
</feature>
<dbReference type="PANTHER" id="PTHR13245:SF14">
    <property type="entry name" value="RRP15-LIKE PROTEIN"/>
    <property type="match status" value="1"/>
</dbReference>
<comment type="caution">
    <text evidence="3">The sequence shown here is derived from an EMBL/GenBank/DDBJ whole genome shotgun (WGS) entry which is preliminary data.</text>
</comment>
<evidence type="ECO:0000313" key="3">
    <source>
        <dbReference type="EMBL" id="GAA0140746.1"/>
    </source>
</evidence>
<proteinExistence type="inferred from homology"/>
<evidence type="ECO:0008006" key="5">
    <source>
        <dbReference type="Google" id="ProtNLM"/>
    </source>
</evidence>
<feature type="compositionally biased region" description="Basic and acidic residues" evidence="2">
    <location>
        <begin position="35"/>
        <end position="49"/>
    </location>
</feature>
<name>A0AAV3NNR7_LITER</name>
<accession>A0AAV3NNR7</accession>
<feature type="compositionally biased region" description="Acidic residues" evidence="2">
    <location>
        <begin position="138"/>
        <end position="165"/>
    </location>
</feature>
<gene>
    <name evidence="3" type="ORF">LIER_02040</name>
</gene>